<sequence length="133" mass="14980">MERDRHVRDELAEIRHLLQISPSHSSGSRGERRSQHSPPHSREAGHLVEHRTRPSVKDRLEPPEEGRNRKDMGRKERSRSPCGRPSASERLGGRSVSASSTHSVRIGKGRPEPTNRRNPSVPHSCLGFLKPNP</sequence>
<evidence type="ECO:0000313" key="2">
    <source>
        <dbReference type="EMBL" id="KAG5532190.1"/>
    </source>
</evidence>
<protein>
    <submittedName>
        <fullName evidence="2">Uncharacterized protein</fullName>
    </submittedName>
</protein>
<evidence type="ECO:0000313" key="3">
    <source>
        <dbReference type="Proteomes" id="UP000823749"/>
    </source>
</evidence>
<evidence type="ECO:0000256" key="1">
    <source>
        <dbReference type="SAM" id="MobiDB-lite"/>
    </source>
</evidence>
<keyword evidence="3" id="KW-1185">Reference proteome</keyword>
<dbReference type="EMBL" id="JACTNZ010000009">
    <property type="protein sequence ID" value="KAG5532190.1"/>
    <property type="molecule type" value="Genomic_DNA"/>
</dbReference>
<feature type="compositionally biased region" description="Basic and acidic residues" evidence="1">
    <location>
        <begin position="1"/>
        <end position="16"/>
    </location>
</feature>
<gene>
    <name evidence="2" type="ORF">RHGRI_026723</name>
</gene>
<feature type="compositionally biased region" description="Basic and acidic residues" evidence="1">
    <location>
        <begin position="29"/>
        <end position="79"/>
    </location>
</feature>
<reference evidence="2" key="1">
    <citation type="submission" date="2020-08" db="EMBL/GenBank/DDBJ databases">
        <title>Plant Genome Project.</title>
        <authorList>
            <person name="Zhang R.-G."/>
        </authorList>
    </citation>
    <scope>NUCLEOTIDE SEQUENCE</scope>
    <source>
        <strain evidence="2">WSP0</strain>
        <tissue evidence="2">Leaf</tissue>
    </source>
</reference>
<dbReference type="AlphaFoldDB" id="A0AAV6IYS7"/>
<accession>A0AAV6IYS7</accession>
<feature type="region of interest" description="Disordered" evidence="1">
    <location>
        <begin position="1"/>
        <end position="133"/>
    </location>
</feature>
<dbReference type="Proteomes" id="UP000823749">
    <property type="component" value="Chromosome 9"/>
</dbReference>
<name>A0AAV6IYS7_9ERIC</name>
<organism evidence="2 3">
    <name type="scientific">Rhododendron griersonianum</name>
    <dbReference type="NCBI Taxonomy" id="479676"/>
    <lineage>
        <taxon>Eukaryota</taxon>
        <taxon>Viridiplantae</taxon>
        <taxon>Streptophyta</taxon>
        <taxon>Embryophyta</taxon>
        <taxon>Tracheophyta</taxon>
        <taxon>Spermatophyta</taxon>
        <taxon>Magnoliopsida</taxon>
        <taxon>eudicotyledons</taxon>
        <taxon>Gunneridae</taxon>
        <taxon>Pentapetalae</taxon>
        <taxon>asterids</taxon>
        <taxon>Ericales</taxon>
        <taxon>Ericaceae</taxon>
        <taxon>Ericoideae</taxon>
        <taxon>Rhodoreae</taxon>
        <taxon>Rhododendron</taxon>
    </lineage>
</organism>
<comment type="caution">
    <text evidence="2">The sequence shown here is derived from an EMBL/GenBank/DDBJ whole genome shotgun (WGS) entry which is preliminary data.</text>
</comment>
<proteinExistence type="predicted"/>